<dbReference type="InterPro" id="IPR000868">
    <property type="entry name" value="Isochorismatase-like_dom"/>
</dbReference>
<comment type="caution">
    <text evidence="4">The sequence shown here is derived from an EMBL/GenBank/DDBJ whole genome shotgun (WGS) entry which is preliminary data.</text>
</comment>
<dbReference type="EMBL" id="JAHWGI010001411">
    <property type="protein sequence ID" value="KAK3930407.1"/>
    <property type="molecule type" value="Genomic_DNA"/>
</dbReference>
<evidence type="ECO:0000259" key="3">
    <source>
        <dbReference type="Pfam" id="PF00857"/>
    </source>
</evidence>
<dbReference type="InterPro" id="IPR050993">
    <property type="entry name" value="Isochorismatase_domain"/>
</dbReference>
<gene>
    <name evidence="4" type="ORF">KUF71_005141</name>
</gene>
<proteinExistence type="inferred from homology"/>
<dbReference type="AlphaFoldDB" id="A0AAE1HYW9"/>
<name>A0AAE1HYW9_9NEOP</name>
<evidence type="ECO:0000256" key="2">
    <source>
        <dbReference type="ARBA" id="ARBA00040688"/>
    </source>
</evidence>
<accession>A0AAE1HYW9</accession>
<comment type="similarity">
    <text evidence="1">Belongs to the isochorismatase family.</text>
</comment>
<dbReference type="Pfam" id="PF00857">
    <property type="entry name" value="Isochorismatase"/>
    <property type="match status" value="1"/>
</dbReference>
<keyword evidence="5" id="KW-1185">Reference proteome</keyword>
<reference evidence="4" key="2">
    <citation type="journal article" date="2023" name="BMC Genomics">
        <title>Pest status, molecular evolution, and epigenetic factors derived from the genome assembly of Frankliniella fusca, a thysanopteran phytovirus vector.</title>
        <authorList>
            <person name="Catto M.A."/>
            <person name="Labadie P.E."/>
            <person name="Jacobson A.L."/>
            <person name="Kennedy G.G."/>
            <person name="Srinivasan R."/>
            <person name="Hunt B.G."/>
        </authorList>
    </citation>
    <scope>NUCLEOTIDE SEQUENCE</scope>
    <source>
        <strain evidence="4">PL_HMW_Pooled</strain>
    </source>
</reference>
<dbReference type="InterPro" id="IPR036380">
    <property type="entry name" value="Isochorismatase-like_sf"/>
</dbReference>
<dbReference type="FunFam" id="3.40.50.850:FF:000001">
    <property type="entry name" value="Isochorismatase domain-containing protein 1"/>
    <property type="match status" value="1"/>
</dbReference>
<dbReference type="SUPFAM" id="SSF52499">
    <property type="entry name" value="Isochorismatase-like hydrolases"/>
    <property type="match status" value="1"/>
</dbReference>
<organism evidence="4 5">
    <name type="scientific">Frankliniella fusca</name>
    <dbReference type="NCBI Taxonomy" id="407009"/>
    <lineage>
        <taxon>Eukaryota</taxon>
        <taxon>Metazoa</taxon>
        <taxon>Ecdysozoa</taxon>
        <taxon>Arthropoda</taxon>
        <taxon>Hexapoda</taxon>
        <taxon>Insecta</taxon>
        <taxon>Pterygota</taxon>
        <taxon>Neoptera</taxon>
        <taxon>Paraneoptera</taxon>
        <taxon>Thysanoptera</taxon>
        <taxon>Terebrantia</taxon>
        <taxon>Thripoidea</taxon>
        <taxon>Thripidae</taxon>
        <taxon>Frankliniella</taxon>
    </lineage>
</organism>
<dbReference type="Proteomes" id="UP001219518">
    <property type="component" value="Unassembled WGS sequence"/>
</dbReference>
<feature type="domain" description="Isochorismatase-like" evidence="3">
    <location>
        <begin position="18"/>
        <end position="168"/>
    </location>
</feature>
<dbReference type="PANTHER" id="PTHR14119">
    <property type="entry name" value="HYDROLASE"/>
    <property type="match status" value="1"/>
</dbReference>
<dbReference type="Gene3D" id="3.40.50.850">
    <property type="entry name" value="Isochorismatase-like"/>
    <property type="match status" value="1"/>
</dbReference>
<protein>
    <recommendedName>
        <fullName evidence="2">Isochorismatase domain-containing protein 1</fullName>
    </recommendedName>
</protein>
<dbReference type="PANTHER" id="PTHR14119:SF17">
    <property type="entry name" value="ISOCHORISMATASE DOMAIN-CONTAINING PROTEIN 1"/>
    <property type="match status" value="1"/>
</dbReference>
<evidence type="ECO:0000313" key="4">
    <source>
        <dbReference type="EMBL" id="KAK3930407.1"/>
    </source>
</evidence>
<sequence length="212" mass="23389">MSPVPVLVKFGLLPEKHTAFFLCDIQEKFRPAMLHFQEIVQAADKLVQTSKILGIPLIVTEQNPAGLGSTVKELDVNHAVGVHNKTKFSMIIPKVETQINDLCGGQLQCVVLFGLETHICVEQTAAELCARGYKVHIAADACTSRTQEDRILAFERLRQMGCFITTAETVIFKLLGDKEHPKFSAIRPLFKSTTNYTGLAFTANSVKTLSNS</sequence>
<evidence type="ECO:0000313" key="5">
    <source>
        <dbReference type="Proteomes" id="UP001219518"/>
    </source>
</evidence>
<evidence type="ECO:0000256" key="1">
    <source>
        <dbReference type="ARBA" id="ARBA00006336"/>
    </source>
</evidence>
<reference evidence="4" key="1">
    <citation type="submission" date="2021-07" db="EMBL/GenBank/DDBJ databases">
        <authorList>
            <person name="Catto M.A."/>
            <person name="Jacobson A."/>
            <person name="Kennedy G."/>
            <person name="Labadie P."/>
            <person name="Hunt B.G."/>
            <person name="Srinivasan R."/>
        </authorList>
    </citation>
    <scope>NUCLEOTIDE SEQUENCE</scope>
    <source>
        <strain evidence="4">PL_HMW_Pooled</strain>
        <tissue evidence="4">Head</tissue>
    </source>
</reference>